<dbReference type="PATRIC" id="fig|2041.4.peg.3305"/>
<name>A0A0U4BE39_9ACTN</name>
<proteinExistence type="predicted"/>
<dbReference type="KEGG" id="aer:AERYTH_15815"/>
<dbReference type="AlphaFoldDB" id="A0A0U4BE39"/>
<dbReference type="Proteomes" id="UP000067689">
    <property type="component" value="Chromosome"/>
</dbReference>
<dbReference type="EMBL" id="CP011502">
    <property type="protein sequence ID" value="ALX06057.1"/>
    <property type="molecule type" value="Genomic_DNA"/>
</dbReference>
<organism evidence="1 2">
    <name type="scientific">Aeromicrobium erythreum</name>
    <dbReference type="NCBI Taxonomy" id="2041"/>
    <lineage>
        <taxon>Bacteria</taxon>
        <taxon>Bacillati</taxon>
        <taxon>Actinomycetota</taxon>
        <taxon>Actinomycetes</taxon>
        <taxon>Propionibacteriales</taxon>
        <taxon>Nocardioidaceae</taxon>
        <taxon>Aeromicrobium</taxon>
    </lineage>
</organism>
<protein>
    <submittedName>
        <fullName evidence="1">Uncharacterized protein</fullName>
    </submittedName>
</protein>
<evidence type="ECO:0000313" key="1">
    <source>
        <dbReference type="EMBL" id="ALX06057.1"/>
    </source>
</evidence>
<keyword evidence="2" id="KW-1185">Reference proteome</keyword>
<gene>
    <name evidence="1" type="ORF">AERYTH_15815</name>
</gene>
<reference evidence="1 2" key="1">
    <citation type="journal article" date="1991" name="Int. J. Syst. Bacteriol.">
        <title>Description of the erythromycin-producing bacterium Arthrobacter sp. strain NRRL B-3381 as Aeromicrobium erythreum gen. nov., sp. nov.</title>
        <authorList>
            <person name="Miller E.S."/>
            <person name="Woese C.R."/>
            <person name="Brenner S."/>
        </authorList>
    </citation>
    <scope>NUCLEOTIDE SEQUENCE [LARGE SCALE GENOMIC DNA]</scope>
    <source>
        <strain evidence="1 2">AR18</strain>
    </source>
</reference>
<sequence length="121" mass="12781">MLSCVAAVPEVVGCCSMALLVARPTSATPPLVAAYLLVGLEDDDDGDSGVARRWPDAGLDCGTFVRRVEDGGGCQGRHADGFSGCARESQSAWSVRRPRLLADGTLDVAMWPGLVDVDWLF</sequence>
<accession>A0A0U4BE39</accession>
<evidence type="ECO:0000313" key="2">
    <source>
        <dbReference type="Proteomes" id="UP000067689"/>
    </source>
</evidence>